<gene>
    <name evidence="12" type="primary">fliL</name>
    <name evidence="12" type="ORF">XDD1_2317</name>
</gene>
<sequence length="181" mass="20601">MDKGSATECAGTYSQQKTGTCLSMSDYSYEHKRKNPIWMILLILIAVLGAAIGGYSWWVMSQSANNSSEKTKAIDTPVFMTLEPFTVNLIDNEDHFDRVLYVGITLRLTDPKTRQRFHDYLPEVRSRMLLLLSRQKATDLAKDDGKMRLVAEIKQTLHPTLIPGEPDQEITDVLFTTFILR</sequence>
<dbReference type="GO" id="GO:0071978">
    <property type="term" value="P:bacterial-type flagellum-dependent swarming motility"/>
    <property type="evidence" value="ECO:0007669"/>
    <property type="project" value="TreeGrafter"/>
</dbReference>
<dbReference type="STRING" id="351671.XDD1_2317"/>
<dbReference type="GO" id="GO:0005886">
    <property type="term" value="C:plasma membrane"/>
    <property type="evidence" value="ECO:0007669"/>
    <property type="project" value="UniProtKB-SubCell"/>
</dbReference>
<evidence type="ECO:0000256" key="7">
    <source>
        <dbReference type="ARBA" id="ARBA00022692"/>
    </source>
</evidence>
<evidence type="ECO:0000256" key="8">
    <source>
        <dbReference type="ARBA" id="ARBA00022779"/>
    </source>
</evidence>
<proteinExistence type="inferred from homology"/>
<evidence type="ECO:0000256" key="9">
    <source>
        <dbReference type="ARBA" id="ARBA00022989"/>
    </source>
</evidence>
<dbReference type="Pfam" id="PF03748">
    <property type="entry name" value="FliL"/>
    <property type="match status" value="1"/>
</dbReference>
<organism evidence="12 13">
    <name type="scientific">Xenorhabdus doucetiae</name>
    <dbReference type="NCBI Taxonomy" id="351671"/>
    <lineage>
        <taxon>Bacteria</taxon>
        <taxon>Pseudomonadati</taxon>
        <taxon>Pseudomonadota</taxon>
        <taxon>Gammaproteobacteria</taxon>
        <taxon>Enterobacterales</taxon>
        <taxon>Morganellaceae</taxon>
        <taxon>Xenorhabdus</taxon>
    </lineage>
</organism>
<keyword evidence="10 11" id="KW-0472">Membrane</keyword>
<keyword evidence="8 11" id="KW-0283">Flagellar rotation</keyword>
<dbReference type="AlphaFoldDB" id="A0A068QTN5"/>
<feature type="transmembrane region" description="Helical" evidence="11">
    <location>
        <begin position="37"/>
        <end position="58"/>
    </location>
</feature>
<dbReference type="HOGENOM" id="CLU_099018_0_1_6"/>
<dbReference type="GO" id="GO:0009425">
    <property type="term" value="C:bacterial-type flagellum basal body"/>
    <property type="evidence" value="ECO:0007669"/>
    <property type="project" value="InterPro"/>
</dbReference>
<evidence type="ECO:0000256" key="1">
    <source>
        <dbReference type="ARBA" id="ARBA00002254"/>
    </source>
</evidence>
<keyword evidence="12" id="KW-0966">Cell projection</keyword>
<evidence type="ECO:0000256" key="10">
    <source>
        <dbReference type="ARBA" id="ARBA00023136"/>
    </source>
</evidence>
<dbReference type="NCBIfam" id="NF005435">
    <property type="entry name" value="PRK07021.1"/>
    <property type="match status" value="1"/>
</dbReference>
<evidence type="ECO:0000313" key="13">
    <source>
        <dbReference type="Proteomes" id="UP000032721"/>
    </source>
</evidence>
<reference evidence="12 13" key="1">
    <citation type="submission" date="2013-07" db="EMBL/GenBank/DDBJ databases">
        <authorList>
            <person name="Genoscope - CEA"/>
        </authorList>
    </citation>
    <scope>NUCLEOTIDE SEQUENCE [LARGE SCALE GENOMIC DNA]</scope>
    <source>
        <strain evidence="13">FRM16 / DSM 17909</strain>
    </source>
</reference>
<accession>A0A068QTN5</accession>
<dbReference type="GO" id="GO:0006935">
    <property type="term" value="P:chemotaxis"/>
    <property type="evidence" value="ECO:0007669"/>
    <property type="project" value="UniProtKB-KW"/>
</dbReference>
<dbReference type="PANTHER" id="PTHR35091">
    <property type="entry name" value="FLAGELLAR PROTEIN FLIL"/>
    <property type="match status" value="1"/>
</dbReference>
<evidence type="ECO:0000256" key="2">
    <source>
        <dbReference type="ARBA" id="ARBA00004162"/>
    </source>
</evidence>
<keyword evidence="6 11" id="KW-0145">Chemotaxis</keyword>
<name>A0A068QTN5_9GAMM</name>
<dbReference type="Proteomes" id="UP000032721">
    <property type="component" value="Chromosome"/>
</dbReference>
<keyword evidence="5" id="KW-1003">Cell membrane</keyword>
<evidence type="ECO:0000256" key="5">
    <source>
        <dbReference type="ARBA" id="ARBA00022475"/>
    </source>
</evidence>
<keyword evidence="9 11" id="KW-1133">Transmembrane helix</keyword>
<evidence type="ECO:0000256" key="4">
    <source>
        <dbReference type="ARBA" id="ARBA00021812"/>
    </source>
</evidence>
<evidence type="ECO:0000313" key="12">
    <source>
        <dbReference type="EMBL" id="CDG18016.1"/>
    </source>
</evidence>
<dbReference type="InterPro" id="IPR005503">
    <property type="entry name" value="FliL"/>
</dbReference>
<evidence type="ECO:0000256" key="6">
    <source>
        <dbReference type="ARBA" id="ARBA00022500"/>
    </source>
</evidence>
<comment type="function">
    <text evidence="1 11">Controls the rotational direction of flagella during chemotaxis.</text>
</comment>
<dbReference type="EMBL" id="FO704550">
    <property type="protein sequence ID" value="CDG18016.1"/>
    <property type="molecule type" value="Genomic_DNA"/>
</dbReference>
<dbReference type="PANTHER" id="PTHR35091:SF2">
    <property type="entry name" value="FLAGELLAR PROTEIN FLIL"/>
    <property type="match status" value="1"/>
</dbReference>
<evidence type="ECO:0000256" key="11">
    <source>
        <dbReference type="RuleBase" id="RU364125"/>
    </source>
</evidence>
<protein>
    <recommendedName>
        <fullName evidence="4 11">Flagellar protein FliL</fullName>
    </recommendedName>
</protein>
<comment type="similarity">
    <text evidence="3 11">Belongs to the FliL family.</text>
</comment>
<keyword evidence="11" id="KW-0997">Cell inner membrane</keyword>
<keyword evidence="7 11" id="KW-0812">Transmembrane</keyword>
<keyword evidence="12" id="KW-0282">Flagellum</keyword>
<comment type="subcellular location">
    <subcellularLocation>
        <location evidence="11">Cell inner membrane</location>
    </subcellularLocation>
    <subcellularLocation>
        <location evidence="2">Cell membrane</location>
        <topology evidence="2">Single-pass membrane protein</topology>
    </subcellularLocation>
</comment>
<keyword evidence="12" id="KW-0969">Cilium</keyword>
<evidence type="ECO:0000256" key="3">
    <source>
        <dbReference type="ARBA" id="ARBA00008281"/>
    </source>
</evidence>
<dbReference type="KEGG" id="xdo:XDD1_2317"/>